<comment type="caution">
    <text evidence="2">The sequence shown here is derived from an EMBL/GenBank/DDBJ whole genome shotgun (WGS) entry which is preliminary data.</text>
</comment>
<reference evidence="2" key="2">
    <citation type="journal article" date="2022" name="Microbiol. Resour. Announc.">
        <title>Whole-Genome Sequence of Entomortierella parvispora E1425, a Mucoromycotan Fungus Associated with Burkholderiaceae-Related Endosymbiotic Bacteria.</title>
        <authorList>
            <person name="Herlambang A."/>
            <person name="Guo Y."/>
            <person name="Takashima Y."/>
            <person name="Narisawa K."/>
            <person name="Ohta H."/>
            <person name="Nishizawa T."/>
        </authorList>
    </citation>
    <scope>NUCLEOTIDE SEQUENCE</scope>
    <source>
        <strain evidence="2">E1425</strain>
    </source>
</reference>
<keyword evidence="3" id="KW-1185">Reference proteome</keyword>
<dbReference type="Proteomes" id="UP000827284">
    <property type="component" value="Unassembled WGS sequence"/>
</dbReference>
<gene>
    <name evidence="2" type="ORF">EMPS_11301</name>
</gene>
<feature type="region of interest" description="Disordered" evidence="1">
    <location>
        <begin position="1"/>
        <end position="202"/>
    </location>
</feature>
<dbReference type="EMBL" id="BQFW01000015">
    <property type="protein sequence ID" value="GJJ78942.1"/>
    <property type="molecule type" value="Genomic_DNA"/>
</dbReference>
<feature type="region of interest" description="Disordered" evidence="1">
    <location>
        <begin position="313"/>
        <end position="334"/>
    </location>
</feature>
<sequence>MGRERNSSPSLPPSPAPSRILRTLRTPRTPQASASASATTPFQQTTPSTERAMSIDDCTPSKLLSRDMNLLGLSSGTRRTTPGTPSIRMVDSRKHVAPNSSLPFERLGLLARSNSPRSSSNPSSAPYPPRVKSDRRHAVRPAPTTAATRPRVPLSSSSISSGSGGSNSSSRPALMARPTMVVDEDENPFMTTAPAPKTPTAADMMDPFQAQEDMAMLEDEDAINLALCSPGSEKENLTPKAIHDNAGLQRTEGHSSLAPQPVCRAGPITRSRRAALGAISPRLWNTYGPDPSLLLSKESLKKAALGAFSAKAKPDAGSSSVASGAGGSNDNTHISDEDAAAIRRVIECEIEPQRVAFNRQAQQVAGQIFHWHQGEYRLVDEKERQNWPSEWKFEVFKDPDTTAATQGPMATAATTATATTITSGKGKGKMVDSVGSVPKRVRTAREPLGSMKEL</sequence>
<feature type="region of interest" description="Disordered" evidence="1">
    <location>
        <begin position="423"/>
        <end position="454"/>
    </location>
</feature>
<reference evidence="2" key="1">
    <citation type="submission" date="2021-11" db="EMBL/GenBank/DDBJ databases">
        <authorList>
            <person name="Herlambang A."/>
            <person name="Guo Y."/>
            <person name="Takashima Y."/>
            <person name="Nishizawa T."/>
        </authorList>
    </citation>
    <scope>NUCLEOTIDE SEQUENCE</scope>
    <source>
        <strain evidence="2">E1425</strain>
    </source>
</reference>
<feature type="compositionally biased region" description="Low complexity" evidence="1">
    <location>
        <begin position="191"/>
        <end position="202"/>
    </location>
</feature>
<dbReference type="OrthoDB" id="2448766at2759"/>
<name>A0A9P3HLL3_9FUNG</name>
<accession>A0A9P3HLL3</accession>
<feature type="compositionally biased region" description="Polar residues" evidence="1">
    <location>
        <begin position="72"/>
        <end position="84"/>
    </location>
</feature>
<evidence type="ECO:0000313" key="2">
    <source>
        <dbReference type="EMBL" id="GJJ78942.1"/>
    </source>
</evidence>
<evidence type="ECO:0000256" key="1">
    <source>
        <dbReference type="SAM" id="MobiDB-lite"/>
    </source>
</evidence>
<dbReference type="AlphaFoldDB" id="A0A9P3HLL3"/>
<protein>
    <submittedName>
        <fullName evidence="2">Uncharacterized protein</fullName>
    </submittedName>
</protein>
<organism evidence="2 3">
    <name type="scientific">Entomortierella parvispora</name>
    <dbReference type="NCBI Taxonomy" id="205924"/>
    <lineage>
        <taxon>Eukaryota</taxon>
        <taxon>Fungi</taxon>
        <taxon>Fungi incertae sedis</taxon>
        <taxon>Mucoromycota</taxon>
        <taxon>Mortierellomycotina</taxon>
        <taxon>Mortierellomycetes</taxon>
        <taxon>Mortierellales</taxon>
        <taxon>Mortierellaceae</taxon>
        <taxon>Entomortierella</taxon>
    </lineage>
</organism>
<feature type="compositionally biased region" description="Low complexity" evidence="1">
    <location>
        <begin position="17"/>
        <end position="49"/>
    </location>
</feature>
<evidence type="ECO:0000313" key="3">
    <source>
        <dbReference type="Proteomes" id="UP000827284"/>
    </source>
</evidence>
<feature type="compositionally biased region" description="Low complexity" evidence="1">
    <location>
        <begin position="140"/>
        <end position="170"/>
    </location>
</feature>
<proteinExistence type="predicted"/>
<feature type="compositionally biased region" description="Low complexity" evidence="1">
    <location>
        <begin position="111"/>
        <end position="124"/>
    </location>
</feature>